<dbReference type="PANTHER" id="PTHR46558:SF13">
    <property type="entry name" value="HTH-TYPE TRANSCRIPTIONAL REGULATOR IMMR"/>
    <property type="match status" value="1"/>
</dbReference>
<feature type="transmembrane region" description="Helical" evidence="2">
    <location>
        <begin position="80"/>
        <end position="104"/>
    </location>
</feature>
<dbReference type="RefSeq" id="WP_060743477.1">
    <property type="nucleotide sequence ID" value="NZ_CP023655.1"/>
</dbReference>
<sequence length="190" mass="21694">MSIGTTLQKTRQARDLTQQEVATQMYVTRQTISRWEQGKTMPNIYALKDLAQLYNVSLDQLVARHPSNSKEEAGHKMKKINWLALFGFFWFNVIVTMGVVLAVAGILCGLWISIIGFIVSPALLVGEWLVVHMMGWVTPVSLNLYQIPLTLMLCAIGLGAFPLLKQLTMYLVNFFEKYIRYNLRSIYTEK</sequence>
<dbReference type="InterPro" id="IPR010982">
    <property type="entry name" value="Lambda_DNA-bd_dom_sf"/>
</dbReference>
<evidence type="ECO:0000256" key="1">
    <source>
        <dbReference type="ARBA" id="ARBA00023125"/>
    </source>
</evidence>
<dbReference type="Proteomes" id="UP000472573">
    <property type="component" value="Unassembled WGS sequence"/>
</dbReference>
<feature type="domain" description="HTH cro/C1-type" evidence="3">
    <location>
        <begin position="7"/>
        <end position="61"/>
    </location>
</feature>
<reference evidence="5" key="4">
    <citation type="submission" date="2020-11" db="EMBL/GenBank/DDBJ databases">
        <title>Antibiotic susceptibility profiles of Pediococcus pentosaceus from various origins and their implications for the safety assessment of strains with food-technology applications.</title>
        <authorList>
            <person name="Shani N."/>
            <person name="Oberhaensli S."/>
            <person name="Arias E."/>
        </authorList>
    </citation>
    <scope>NUCLEOTIDE SEQUENCE</scope>
    <source>
        <strain evidence="5">FAM 19164</strain>
    </source>
</reference>
<dbReference type="Gene3D" id="1.10.260.40">
    <property type="entry name" value="lambda repressor-like DNA-binding domains"/>
    <property type="match status" value="1"/>
</dbReference>
<evidence type="ECO:0000313" key="4">
    <source>
        <dbReference type="EMBL" id="KAF0413941.1"/>
    </source>
</evidence>
<organism evidence="5 7">
    <name type="scientific">Pediococcus pentosaceus</name>
    <dbReference type="NCBI Taxonomy" id="1255"/>
    <lineage>
        <taxon>Bacteria</taxon>
        <taxon>Bacillati</taxon>
        <taxon>Bacillota</taxon>
        <taxon>Bacilli</taxon>
        <taxon>Lactobacillales</taxon>
        <taxon>Lactobacillaceae</taxon>
        <taxon>Pediococcus</taxon>
    </lineage>
</organism>
<accession>A0A6L5A3H4</accession>
<reference evidence="4" key="1">
    <citation type="submission" date="2019-10" db="EMBL/GenBank/DDBJ databases">
        <authorList>
            <person name="Irmler S."/>
            <person name="Berthoud H."/>
            <person name="Roetschi A."/>
            <person name="Arias E."/>
            <person name="Shani N."/>
            <person name="Wuethrich D."/>
            <person name="Bruggmann R."/>
        </authorList>
    </citation>
    <scope>NUCLEOTIDE SEQUENCE</scope>
    <source>
        <strain evidence="4">FAM13073</strain>
    </source>
</reference>
<proteinExistence type="predicted"/>
<evidence type="ECO:0000256" key="2">
    <source>
        <dbReference type="SAM" id="Phobius"/>
    </source>
</evidence>
<feature type="transmembrane region" description="Helical" evidence="2">
    <location>
        <begin position="110"/>
        <end position="130"/>
    </location>
</feature>
<dbReference type="AlphaFoldDB" id="A0A6L5A3H4"/>
<dbReference type="EMBL" id="JADOFV010000002">
    <property type="protein sequence ID" value="MBF7127095.1"/>
    <property type="molecule type" value="Genomic_DNA"/>
</dbReference>
<evidence type="ECO:0000259" key="3">
    <source>
        <dbReference type="PROSITE" id="PS50943"/>
    </source>
</evidence>
<gene>
    <name evidence="4" type="ORF">GBO79_03460</name>
    <name evidence="5" type="ORF">ITQ97_04615</name>
</gene>
<dbReference type="EMBL" id="WENB01000002">
    <property type="protein sequence ID" value="KAF0413941.1"/>
    <property type="molecule type" value="Genomic_DNA"/>
</dbReference>
<dbReference type="GO" id="GO:0003677">
    <property type="term" value="F:DNA binding"/>
    <property type="evidence" value="ECO:0007669"/>
    <property type="project" value="UniProtKB-KW"/>
</dbReference>
<dbReference type="InterPro" id="IPR001387">
    <property type="entry name" value="Cro/C1-type_HTH"/>
</dbReference>
<name>A0A6L5A3H4_PEDPE</name>
<evidence type="ECO:0000313" key="6">
    <source>
        <dbReference type="Proteomes" id="UP000472573"/>
    </source>
</evidence>
<feature type="transmembrane region" description="Helical" evidence="2">
    <location>
        <begin position="142"/>
        <end position="164"/>
    </location>
</feature>
<dbReference type="Pfam" id="PF01381">
    <property type="entry name" value="HTH_3"/>
    <property type="match status" value="1"/>
</dbReference>
<evidence type="ECO:0000313" key="5">
    <source>
        <dbReference type="EMBL" id="MBF7127095.1"/>
    </source>
</evidence>
<comment type="caution">
    <text evidence="5">The sequence shown here is derived from an EMBL/GenBank/DDBJ whole genome shotgun (WGS) entry which is preliminary data.</text>
</comment>
<keyword evidence="2" id="KW-0472">Membrane</keyword>
<keyword evidence="2" id="KW-0812">Transmembrane</keyword>
<keyword evidence="6" id="KW-1185">Reference proteome</keyword>
<protein>
    <submittedName>
        <fullName evidence="5">Helix-turn-helix domain-containing protein</fullName>
    </submittedName>
</protein>
<dbReference type="CDD" id="cd00093">
    <property type="entry name" value="HTH_XRE"/>
    <property type="match status" value="1"/>
</dbReference>
<dbReference type="PROSITE" id="PS50943">
    <property type="entry name" value="HTH_CROC1"/>
    <property type="match status" value="1"/>
</dbReference>
<keyword evidence="2" id="KW-1133">Transmembrane helix</keyword>
<dbReference type="SUPFAM" id="SSF47413">
    <property type="entry name" value="lambda repressor-like DNA-binding domains"/>
    <property type="match status" value="1"/>
</dbReference>
<reference evidence="4" key="2">
    <citation type="submission" date="2019-12" db="EMBL/GenBank/DDBJ databases">
        <title>SpeciesPrimer: A bioinformatics pipeline dedicated to the design of qPCR primers for the quantification of bacterial species.</title>
        <authorList>
            <person name="Dreier M."/>
            <person name="Berthoud H."/>
            <person name="Shani N."/>
            <person name="Wechsler D."/>
            <person name="Junier P."/>
        </authorList>
    </citation>
    <scope>NUCLEOTIDE SEQUENCE</scope>
    <source>
        <strain evidence="4">FAM13073</strain>
    </source>
</reference>
<dbReference type="SMART" id="SM00530">
    <property type="entry name" value="HTH_XRE"/>
    <property type="match status" value="1"/>
</dbReference>
<reference evidence="6" key="3">
    <citation type="submission" date="2020-03" db="EMBL/GenBank/DDBJ databases">
        <title>SpeciesPrimer: A bioinformatics pipeline dedicated to the design of qPCR primers for the quantification of bacterial species.</title>
        <authorList>
            <person name="Dreier M."/>
            <person name="Berthoud H."/>
            <person name="Shani N."/>
            <person name="Wechsler D."/>
            <person name="Junier P."/>
        </authorList>
    </citation>
    <scope>NUCLEOTIDE SEQUENCE [LARGE SCALE GENOMIC DNA]</scope>
    <source>
        <strain evidence="6">FAM13073</strain>
    </source>
</reference>
<evidence type="ECO:0000313" key="7">
    <source>
        <dbReference type="Proteomes" id="UP000743107"/>
    </source>
</evidence>
<dbReference type="Proteomes" id="UP000743107">
    <property type="component" value="Unassembled WGS sequence"/>
</dbReference>
<keyword evidence="1" id="KW-0238">DNA-binding</keyword>
<dbReference type="PANTHER" id="PTHR46558">
    <property type="entry name" value="TRACRIPTIONAL REGULATORY PROTEIN-RELATED-RELATED"/>
    <property type="match status" value="1"/>
</dbReference>